<dbReference type="Proteomes" id="UP000077069">
    <property type="component" value="Unassembled WGS sequence"/>
</dbReference>
<gene>
    <name evidence="1" type="ORF">CC84DRAFT_393064</name>
</gene>
<dbReference type="RefSeq" id="XP_018029678.1">
    <property type="nucleotide sequence ID" value="XM_018186024.1"/>
</dbReference>
<evidence type="ECO:0000313" key="2">
    <source>
        <dbReference type="Proteomes" id="UP000077069"/>
    </source>
</evidence>
<dbReference type="EMBL" id="KV441562">
    <property type="protein sequence ID" value="OAF99312.1"/>
    <property type="molecule type" value="Genomic_DNA"/>
</dbReference>
<dbReference type="InParanoid" id="A0A177BV91"/>
<dbReference type="AlphaFoldDB" id="A0A177BV91"/>
<proteinExistence type="predicted"/>
<name>A0A177BV91_9PLEO</name>
<protein>
    <submittedName>
        <fullName evidence="1">Uncharacterized protein</fullName>
    </submittedName>
</protein>
<keyword evidence="2" id="KW-1185">Reference proteome</keyword>
<organism evidence="1 2">
    <name type="scientific">Paraphaeosphaeria sporulosa</name>
    <dbReference type="NCBI Taxonomy" id="1460663"/>
    <lineage>
        <taxon>Eukaryota</taxon>
        <taxon>Fungi</taxon>
        <taxon>Dikarya</taxon>
        <taxon>Ascomycota</taxon>
        <taxon>Pezizomycotina</taxon>
        <taxon>Dothideomycetes</taxon>
        <taxon>Pleosporomycetidae</taxon>
        <taxon>Pleosporales</taxon>
        <taxon>Massarineae</taxon>
        <taxon>Didymosphaeriaceae</taxon>
        <taxon>Paraphaeosphaeria</taxon>
    </lineage>
</organism>
<sequence>MIASSTACRGRANPPTLVFGLKRSSSVYSHDMSELNQAPTLSHEMPELAWKARLSGFRFALPARNAMAICQ</sequence>
<dbReference type="GeneID" id="28769510"/>
<evidence type="ECO:0000313" key="1">
    <source>
        <dbReference type="EMBL" id="OAF99312.1"/>
    </source>
</evidence>
<reference evidence="1 2" key="1">
    <citation type="submission" date="2016-05" db="EMBL/GenBank/DDBJ databases">
        <title>Comparative analysis of secretome profiles of manganese(II)-oxidizing ascomycete fungi.</title>
        <authorList>
            <consortium name="DOE Joint Genome Institute"/>
            <person name="Zeiner C.A."/>
            <person name="Purvine S.O."/>
            <person name="Zink E.M."/>
            <person name="Wu S."/>
            <person name="Pasa-Tolic L."/>
            <person name="Chaput D.L."/>
            <person name="Haridas S."/>
            <person name="Grigoriev I.V."/>
            <person name="Santelli C.M."/>
            <person name="Hansel C.M."/>
        </authorList>
    </citation>
    <scope>NUCLEOTIDE SEQUENCE [LARGE SCALE GENOMIC DNA]</scope>
    <source>
        <strain evidence="1 2">AP3s5-JAC2a</strain>
    </source>
</reference>
<accession>A0A177BV91</accession>